<reference evidence="1 2" key="1">
    <citation type="submission" date="2023-12" db="EMBL/GenBank/DDBJ databases">
        <title>Pseudomonas machongensis sp. nov., isolated from wilted pepper plants (Capsicum annuum).</title>
        <authorList>
            <person name="Qiu M."/>
            <person name="Li Y."/>
            <person name="Liu Q."/>
            <person name="Zhang X."/>
            <person name="Huang Y."/>
            <person name="Guo R."/>
            <person name="Hu M."/>
            <person name="Zhou J."/>
            <person name="Zhou X."/>
        </authorList>
    </citation>
    <scope>NUCLEOTIDE SEQUENCE [LARGE SCALE GENOMIC DNA]</scope>
    <source>
        <strain evidence="1 2">MH2</strain>
    </source>
</reference>
<evidence type="ECO:0000313" key="2">
    <source>
        <dbReference type="Proteomes" id="UP001302573"/>
    </source>
</evidence>
<proteinExistence type="predicted"/>
<evidence type="ECO:0000313" key="1">
    <source>
        <dbReference type="EMBL" id="MEA5673965.1"/>
    </source>
</evidence>
<dbReference type="Proteomes" id="UP001302573">
    <property type="component" value="Unassembled WGS sequence"/>
</dbReference>
<dbReference type="EMBL" id="JAYFUI010000188">
    <property type="protein sequence ID" value="MEA5673965.1"/>
    <property type="molecule type" value="Genomic_DNA"/>
</dbReference>
<name>A0ABU5VPM3_9PSED</name>
<organism evidence="1 2">
    <name type="scientific">Pseudomonas machongensis</name>
    <dbReference type="NCBI Taxonomy" id="3110229"/>
    <lineage>
        <taxon>Bacteria</taxon>
        <taxon>Pseudomonadati</taxon>
        <taxon>Pseudomonadota</taxon>
        <taxon>Gammaproteobacteria</taxon>
        <taxon>Pseudomonadales</taxon>
        <taxon>Pseudomonadaceae</taxon>
        <taxon>Pseudomonas</taxon>
    </lineage>
</organism>
<accession>A0ABU5VPM3</accession>
<keyword evidence="2" id="KW-1185">Reference proteome</keyword>
<sequence>MSNLLSITSHKSKYSLGFYPTFAIDGVPLEVWLPQHNREAELHLVSAHSGLNDDDDTDLVWDRIYSTAPGWETLVPLLVCPDDSDLTCTVIVAEQRADEHHVQWRRFGLLRDSITLQSPAVSWYDSIPDLAFERACFETVLDAFRKQQNIKLDWD</sequence>
<protein>
    <submittedName>
        <fullName evidence="1">Uncharacterized protein</fullName>
    </submittedName>
</protein>
<dbReference type="RefSeq" id="WP_323454323.1">
    <property type="nucleotide sequence ID" value="NZ_JAYFUI010000188.1"/>
</dbReference>
<comment type="caution">
    <text evidence="1">The sequence shown here is derived from an EMBL/GenBank/DDBJ whole genome shotgun (WGS) entry which is preliminary data.</text>
</comment>
<gene>
    <name evidence="1" type="ORF">VA602_21830</name>
</gene>